<organism evidence="3 4">
    <name type="scientific">Tritrichomonas musculus</name>
    <dbReference type="NCBI Taxonomy" id="1915356"/>
    <lineage>
        <taxon>Eukaryota</taxon>
        <taxon>Metamonada</taxon>
        <taxon>Parabasalia</taxon>
        <taxon>Tritrichomonadida</taxon>
        <taxon>Tritrichomonadidae</taxon>
        <taxon>Tritrichomonas</taxon>
    </lineage>
</organism>
<protein>
    <submittedName>
        <fullName evidence="3">Uncharacterized protein</fullName>
    </submittedName>
</protein>
<comment type="caution">
    <text evidence="3">The sequence shown here is derived from an EMBL/GenBank/DDBJ whole genome shotgun (WGS) entry which is preliminary data.</text>
</comment>
<evidence type="ECO:0000256" key="2">
    <source>
        <dbReference type="SAM" id="Phobius"/>
    </source>
</evidence>
<dbReference type="EMBL" id="JAPFFF010000002">
    <property type="protein sequence ID" value="KAK8897238.1"/>
    <property type="molecule type" value="Genomic_DNA"/>
</dbReference>
<gene>
    <name evidence="3" type="ORF">M9Y10_015177</name>
</gene>
<evidence type="ECO:0000313" key="3">
    <source>
        <dbReference type="EMBL" id="KAK8897238.1"/>
    </source>
</evidence>
<proteinExistence type="predicted"/>
<keyword evidence="2" id="KW-0812">Transmembrane</keyword>
<feature type="compositionally biased region" description="Polar residues" evidence="1">
    <location>
        <begin position="1"/>
        <end position="12"/>
    </location>
</feature>
<evidence type="ECO:0000256" key="1">
    <source>
        <dbReference type="SAM" id="MobiDB-lite"/>
    </source>
</evidence>
<keyword evidence="2" id="KW-1133">Transmembrane helix</keyword>
<name>A0ABR2L1Q4_9EUKA</name>
<accession>A0ABR2L1Q4</accession>
<feature type="region of interest" description="Disordered" evidence="1">
    <location>
        <begin position="1"/>
        <end position="20"/>
    </location>
</feature>
<evidence type="ECO:0000313" key="4">
    <source>
        <dbReference type="Proteomes" id="UP001470230"/>
    </source>
</evidence>
<keyword evidence="2" id="KW-0472">Membrane</keyword>
<reference evidence="3 4" key="1">
    <citation type="submission" date="2024-04" db="EMBL/GenBank/DDBJ databases">
        <title>Tritrichomonas musculus Genome.</title>
        <authorList>
            <person name="Alves-Ferreira E."/>
            <person name="Grigg M."/>
            <person name="Lorenzi H."/>
            <person name="Galac M."/>
        </authorList>
    </citation>
    <scope>NUCLEOTIDE SEQUENCE [LARGE SCALE GENOMIC DNA]</scope>
    <source>
        <strain evidence="3 4">EAF2021</strain>
    </source>
</reference>
<keyword evidence="4" id="KW-1185">Reference proteome</keyword>
<sequence length="184" mass="21098">MKDSQNHCSPESSPHPDMNDLQKYQRKMQASREKQILQKEITHELSAAANSHPNARRYSNRMISLLLRVFFISTTAYTVLSLFFQIPSPRTMFTRQSLLLSKIHQSLTDLSEILLIIKENTENWGKNQNVILGVDAASVNPAVTIFNDQSIKGLINKYESKDKFLTKGSITLKLFEDWLKKTVN</sequence>
<feature type="transmembrane region" description="Helical" evidence="2">
    <location>
        <begin position="65"/>
        <end position="86"/>
    </location>
</feature>
<dbReference type="Proteomes" id="UP001470230">
    <property type="component" value="Unassembled WGS sequence"/>
</dbReference>